<keyword evidence="2" id="KW-1185">Reference proteome</keyword>
<dbReference type="EMBL" id="MU275985">
    <property type="protein sequence ID" value="KAI0044367.1"/>
    <property type="molecule type" value="Genomic_DNA"/>
</dbReference>
<accession>A0ACB8RKD9</accession>
<gene>
    <name evidence="1" type="ORF">FA95DRAFT_1466989</name>
</gene>
<evidence type="ECO:0000313" key="2">
    <source>
        <dbReference type="Proteomes" id="UP000814033"/>
    </source>
</evidence>
<feature type="non-terminal residue" evidence="1">
    <location>
        <position position="1"/>
    </location>
</feature>
<reference evidence="1" key="1">
    <citation type="submission" date="2021-02" db="EMBL/GenBank/DDBJ databases">
        <authorList>
            <consortium name="DOE Joint Genome Institute"/>
            <person name="Ahrendt S."/>
            <person name="Looney B.P."/>
            <person name="Miyauchi S."/>
            <person name="Morin E."/>
            <person name="Drula E."/>
            <person name="Courty P.E."/>
            <person name="Chicoki N."/>
            <person name="Fauchery L."/>
            <person name="Kohler A."/>
            <person name="Kuo A."/>
            <person name="Labutti K."/>
            <person name="Pangilinan J."/>
            <person name="Lipzen A."/>
            <person name="Riley R."/>
            <person name="Andreopoulos W."/>
            <person name="He G."/>
            <person name="Johnson J."/>
            <person name="Barry K.W."/>
            <person name="Grigoriev I.V."/>
            <person name="Nagy L."/>
            <person name="Hibbett D."/>
            <person name="Henrissat B."/>
            <person name="Matheny P.B."/>
            <person name="Labbe J."/>
            <person name="Martin F."/>
        </authorList>
    </citation>
    <scope>NUCLEOTIDE SEQUENCE</scope>
    <source>
        <strain evidence="1">FP105234-sp</strain>
    </source>
</reference>
<feature type="non-terminal residue" evidence="1">
    <location>
        <position position="84"/>
    </location>
</feature>
<evidence type="ECO:0000313" key="1">
    <source>
        <dbReference type="EMBL" id="KAI0044367.1"/>
    </source>
</evidence>
<proteinExistence type="predicted"/>
<sequence>IPRPPNAFMVFRSSWLKSNDGMLAIERDNRQLSRITGEVWRAMSDADKAPYQKHAQDLKEEHARQYPNYRFSPKPRTGEILRRQ</sequence>
<name>A0ACB8RKD9_9AGAM</name>
<organism evidence="1 2">
    <name type="scientific">Auriscalpium vulgare</name>
    <dbReference type="NCBI Taxonomy" id="40419"/>
    <lineage>
        <taxon>Eukaryota</taxon>
        <taxon>Fungi</taxon>
        <taxon>Dikarya</taxon>
        <taxon>Basidiomycota</taxon>
        <taxon>Agaricomycotina</taxon>
        <taxon>Agaricomycetes</taxon>
        <taxon>Russulales</taxon>
        <taxon>Auriscalpiaceae</taxon>
        <taxon>Auriscalpium</taxon>
    </lineage>
</organism>
<reference evidence="1" key="2">
    <citation type="journal article" date="2022" name="New Phytol.">
        <title>Evolutionary transition to the ectomycorrhizal habit in the genomes of a hyperdiverse lineage of mushroom-forming fungi.</title>
        <authorList>
            <person name="Looney B."/>
            <person name="Miyauchi S."/>
            <person name="Morin E."/>
            <person name="Drula E."/>
            <person name="Courty P.E."/>
            <person name="Kohler A."/>
            <person name="Kuo A."/>
            <person name="LaButti K."/>
            <person name="Pangilinan J."/>
            <person name="Lipzen A."/>
            <person name="Riley R."/>
            <person name="Andreopoulos W."/>
            <person name="He G."/>
            <person name="Johnson J."/>
            <person name="Nolan M."/>
            <person name="Tritt A."/>
            <person name="Barry K.W."/>
            <person name="Grigoriev I.V."/>
            <person name="Nagy L.G."/>
            <person name="Hibbett D."/>
            <person name="Henrissat B."/>
            <person name="Matheny P.B."/>
            <person name="Labbe J."/>
            <person name="Martin F.M."/>
        </authorList>
    </citation>
    <scope>NUCLEOTIDE SEQUENCE</scope>
    <source>
        <strain evidence="1">FP105234-sp</strain>
    </source>
</reference>
<protein>
    <submittedName>
        <fullName evidence="1">High mobility group box</fullName>
    </submittedName>
</protein>
<dbReference type="Proteomes" id="UP000814033">
    <property type="component" value="Unassembled WGS sequence"/>
</dbReference>
<comment type="caution">
    <text evidence="1">The sequence shown here is derived from an EMBL/GenBank/DDBJ whole genome shotgun (WGS) entry which is preliminary data.</text>
</comment>